<dbReference type="Proteomes" id="UP000018817">
    <property type="component" value="Unassembled WGS sequence"/>
</dbReference>
<proteinExistence type="predicted"/>
<evidence type="ECO:0008006" key="3">
    <source>
        <dbReference type="Google" id="ProtNLM"/>
    </source>
</evidence>
<reference evidence="1 2" key="2">
    <citation type="submission" date="2013-11" db="EMBL/GenBank/DDBJ databases">
        <title>The Genome Sequence of Phytophthora parasitica INRA-310.</title>
        <authorList>
            <consortium name="The Broad Institute Genomics Platform"/>
            <person name="Russ C."/>
            <person name="Tyler B."/>
            <person name="Panabieres F."/>
            <person name="Shan W."/>
            <person name="Tripathy S."/>
            <person name="Grunwald N."/>
            <person name="Machado M."/>
            <person name="Johnson C.S."/>
            <person name="Arredondo F."/>
            <person name="Hong C."/>
            <person name="Coffey M."/>
            <person name="Young S.K."/>
            <person name="Zeng Q."/>
            <person name="Gargeya S."/>
            <person name="Fitzgerald M."/>
            <person name="Abouelleil A."/>
            <person name="Alvarado L."/>
            <person name="Chapman S.B."/>
            <person name="Gainer-Dewar J."/>
            <person name="Goldberg J."/>
            <person name="Griggs A."/>
            <person name="Gujja S."/>
            <person name="Hansen M."/>
            <person name="Howarth C."/>
            <person name="Imamovic A."/>
            <person name="Ireland A."/>
            <person name="Larimer J."/>
            <person name="McCowan C."/>
            <person name="Murphy C."/>
            <person name="Pearson M."/>
            <person name="Poon T.W."/>
            <person name="Priest M."/>
            <person name="Roberts A."/>
            <person name="Saif S."/>
            <person name="Shea T."/>
            <person name="Sykes S."/>
            <person name="Wortman J."/>
            <person name="Nusbaum C."/>
            <person name="Birren B."/>
        </authorList>
    </citation>
    <scope>NUCLEOTIDE SEQUENCE [LARGE SCALE GENOMIC DNA]</scope>
    <source>
        <strain evidence="1 2">INRA-310</strain>
    </source>
</reference>
<accession>W2PEH5</accession>
<reference evidence="2" key="1">
    <citation type="submission" date="2011-12" db="EMBL/GenBank/DDBJ databases">
        <authorList>
            <consortium name="The Broad Institute Genome Sequencing Platform"/>
            <person name="Russ C."/>
            <person name="Tyler B."/>
            <person name="Panabieres F."/>
            <person name="Shan W."/>
            <person name="Tripathy S."/>
            <person name="Grunwald N."/>
            <person name="Machado M."/>
            <person name="Young S.K."/>
            <person name="Zeng Q."/>
            <person name="Gargeya S."/>
            <person name="Fitzgerald M."/>
            <person name="Haas B."/>
            <person name="Abouelleil A."/>
            <person name="Alvarado L."/>
            <person name="Arachchi H.M."/>
            <person name="Berlin A."/>
            <person name="Chapman S.B."/>
            <person name="Gearin G."/>
            <person name="Goldberg J."/>
            <person name="Griggs A."/>
            <person name="Gujja S."/>
            <person name="Hansen M."/>
            <person name="Heiman D."/>
            <person name="Howarth C."/>
            <person name="Larimer J."/>
            <person name="Lui A."/>
            <person name="MacDonald P.J.P."/>
            <person name="McCowen C."/>
            <person name="Montmayeur A."/>
            <person name="Murphy C."/>
            <person name="Neiman D."/>
            <person name="Pearson M."/>
            <person name="Priest M."/>
            <person name="Roberts A."/>
            <person name="Saif S."/>
            <person name="Shea T."/>
            <person name="Sisk P."/>
            <person name="Stolte C."/>
            <person name="Sykes S."/>
            <person name="Wortman J."/>
            <person name="Nusbaum C."/>
            <person name="Birren B."/>
        </authorList>
    </citation>
    <scope>NUCLEOTIDE SEQUENCE [LARGE SCALE GENOMIC DNA]</scope>
    <source>
        <strain evidence="2">INRA-310</strain>
    </source>
</reference>
<dbReference type="VEuPathDB" id="FungiDB:PPTG_18711"/>
<evidence type="ECO:0000313" key="1">
    <source>
        <dbReference type="EMBL" id="ETM99457.1"/>
    </source>
</evidence>
<dbReference type="AlphaFoldDB" id="W2PEH5"/>
<name>W2PEH5_PHYN3</name>
<sequence>MQICVFNNDDYGGRFTAAGSSKFSSTLQSPEIRASAHPIMFPEERSLRSETTLNENSEERGNMFKTMWKYVKVQLWLETKMSKEYVKTALKLDGLDDADIKAHKNYKYYSYFADKSEEYRLIGWLQKDYTTFDAWHKELNLNRITQANELNKVEATDAFRVYKHYVNMHDTLIVRQMNIGNAPEVVVSRGATAAEMTARTIIMAKAERSDKAAQRLLGLIDPHNSRVLLTGEALTRHVDYQYFKLFRKLKKEFTSLNLQTMKKYSNY</sequence>
<evidence type="ECO:0000313" key="2">
    <source>
        <dbReference type="Proteomes" id="UP000018817"/>
    </source>
</evidence>
<dbReference type="GeneID" id="20187557"/>
<dbReference type="RefSeq" id="XP_008915196.1">
    <property type="nucleotide sequence ID" value="XM_008916948.1"/>
</dbReference>
<gene>
    <name evidence="1" type="ORF">PPTG_18711</name>
</gene>
<dbReference type="EMBL" id="KI669652">
    <property type="protein sequence ID" value="ETM99457.1"/>
    <property type="molecule type" value="Genomic_DNA"/>
</dbReference>
<protein>
    <recommendedName>
        <fullName evidence="3">RxLR effector protein</fullName>
    </recommendedName>
</protein>
<organism evidence="1 2">
    <name type="scientific">Phytophthora nicotianae (strain INRA-310)</name>
    <name type="common">Phytophthora parasitica</name>
    <dbReference type="NCBI Taxonomy" id="761204"/>
    <lineage>
        <taxon>Eukaryota</taxon>
        <taxon>Sar</taxon>
        <taxon>Stramenopiles</taxon>
        <taxon>Oomycota</taxon>
        <taxon>Peronosporomycetes</taxon>
        <taxon>Peronosporales</taxon>
        <taxon>Peronosporaceae</taxon>
        <taxon>Phytophthora</taxon>
    </lineage>
</organism>
<dbReference type="OMA" id="TARTIIM"/>
<dbReference type="OrthoDB" id="128682at2759"/>